<dbReference type="PANTHER" id="PTHR46697:SF1">
    <property type="entry name" value="FORMIN-BINDING PROTEIN 4"/>
    <property type="match status" value="1"/>
</dbReference>
<feature type="region of interest" description="Disordered" evidence="1">
    <location>
        <begin position="105"/>
        <end position="191"/>
    </location>
</feature>
<feature type="domain" description="WW" evidence="2">
    <location>
        <begin position="465"/>
        <end position="499"/>
    </location>
</feature>
<feature type="region of interest" description="Disordered" evidence="1">
    <location>
        <begin position="323"/>
        <end position="347"/>
    </location>
</feature>
<dbReference type="PROSITE" id="PS01159">
    <property type="entry name" value="WW_DOMAIN_1"/>
    <property type="match status" value="1"/>
</dbReference>
<evidence type="ECO:0000259" key="2">
    <source>
        <dbReference type="PROSITE" id="PS50020"/>
    </source>
</evidence>
<feature type="region of interest" description="Disordered" evidence="1">
    <location>
        <begin position="373"/>
        <end position="394"/>
    </location>
</feature>
<feature type="compositionally biased region" description="Pro residues" evidence="1">
    <location>
        <begin position="556"/>
        <end position="566"/>
    </location>
</feature>
<accession>A0AAV8VLY1</accession>
<gene>
    <name evidence="3" type="ORF">NQ315_015452</name>
</gene>
<reference evidence="3 4" key="1">
    <citation type="journal article" date="2023" name="Insect Mol. Biol.">
        <title>Genome sequencing provides insights into the evolution of gene families encoding plant cell wall-degrading enzymes in longhorned beetles.</title>
        <authorList>
            <person name="Shin N.R."/>
            <person name="Okamura Y."/>
            <person name="Kirsch R."/>
            <person name="Pauchet Y."/>
        </authorList>
    </citation>
    <scope>NUCLEOTIDE SEQUENCE [LARGE SCALE GENOMIC DNA]</scope>
    <source>
        <strain evidence="3">EAD_L_NR</strain>
    </source>
</reference>
<feature type="compositionally biased region" description="Pro residues" evidence="1">
    <location>
        <begin position="625"/>
        <end position="634"/>
    </location>
</feature>
<sequence length="688" mass="76501">MNDTIDDFFNEINDLDQSKDAKQKQPVWQECYDELTGYSYYWNTKTDEVTWTTPAEYKPAKEKEGKKDRASPKKSELYVPPRIAPLLPSTSATLSESLNKVYSVGSTKKLVASPVNNSKKKDTDKKQSKKRFRRDSSSDEEKIELISSYGGDTESESDEEPKTISENDYNNDKPKGEDSNASDDDDVDILTKIQKRAKELKEMGGELPPEVATVVNTPSKTVTVKKPAPPKEKKVATGGFSLVAGYSDSEEELENEEVASIFALPEPPKVAHSTLFPITKPIDVKDFLQQEPVENKPENINSNFDSKAFQRKRRIGIALVNTGKKKEETPEESEAETKGLGFKSDDSAANAKNNVYPGFKKGGVMFVKSDVLHPQLPKPEGDNAETKAEEGEGDVKRKDLEEIYTTLMEKLGFLSEGRPQVSPVQVMIIQAETLFEAMKENGLKLSYLQRWLNDTHADLIKLEKEAAPDGWLLQWDRSHKRYYYQNQTTGEGQWEYPQPDISRCDEAMDISTTPPPAEPAIHVSPPLPPTIRSPTPPPPPYHQPEGRGRDQGRNVPLPPEPTPPPAKFLSDGEPLPPGVDLPELMAISKSKEKEVTVAVPDPLCSALDSFYSDIASMENTNSTSSPPPPRPPAPVTAEETKAQPEVATEAPKKKKKAKVKLAPGLTMKKKGVSQLVEKWKSVQQHYND</sequence>
<dbReference type="PANTHER" id="PTHR46697">
    <property type="entry name" value="FORMIN-BINDING PROTEIN 4"/>
    <property type="match status" value="1"/>
</dbReference>
<dbReference type="InterPro" id="IPR053076">
    <property type="entry name" value="WW_domain_protein"/>
</dbReference>
<feature type="compositionally biased region" description="Basic and acidic residues" evidence="1">
    <location>
        <begin position="160"/>
        <end position="178"/>
    </location>
</feature>
<feature type="compositionally biased region" description="Basic and acidic residues" evidence="1">
    <location>
        <begin position="58"/>
        <end position="76"/>
    </location>
</feature>
<dbReference type="InterPro" id="IPR036020">
    <property type="entry name" value="WW_dom_sf"/>
</dbReference>
<evidence type="ECO:0000313" key="3">
    <source>
        <dbReference type="EMBL" id="KAJ8915229.1"/>
    </source>
</evidence>
<dbReference type="PROSITE" id="PS50020">
    <property type="entry name" value="WW_DOMAIN_2"/>
    <property type="match status" value="2"/>
</dbReference>
<feature type="domain" description="WW" evidence="2">
    <location>
        <begin position="22"/>
        <end position="56"/>
    </location>
</feature>
<dbReference type="SMART" id="SM00456">
    <property type="entry name" value="WW"/>
    <property type="match status" value="2"/>
</dbReference>
<feature type="compositionally biased region" description="Basic and acidic residues" evidence="1">
    <location>
        <begin position="379"/>
        <end position="394"/>
    </location>
</feature>
<organism evidence="3 4">
    <name type="scientific">Exocentrus adspersus</name>
    <dbReference type="NCBI Taxonomy" id="1586481"/>
    <lineage>
        <taxon>Eukaryota</taxon>
        <taxon>Metazoa</taxon>
        <taxon>Ecdysozoa</taxon>
        <taxon>Arthropoda</taxon>
        <taxon>Hexapoda</taxon>
        <taxon>Insecta</taxon>
        <taxon>Pterygota</taxon>
        <taxon>Neoptera</taxon>
        <taxon>Endopterygota</taxon>
        <taxon>Coleoptera</taxon>
        <taxon>Polyphaga</taxon>
        <taxon>Cucujiformia</taxon>
        <taxon>Chrysomeloidea</taxon>
        <taxon>Cerambycidae</taxon>
        <taxon>Lamiinae</taxon>
        <taxon>Acanthocinini</taxon>
        <taxon>Exocentrus</taxon>
    </lineage>
</organism>
<name>A0AAV8VLY1_9CUCU</name>
<dbReference type="AlphaFoldDB" id="A0AAV8VLY1"/>
<protein>
    <recommendedName>
        <fullName evidence="2">WW domain-containing protein</fullName>
    </recommendedName>
</protein>
<keyword evidence="4" id="KW-1185">Reference proteome</keyword>
<comment type="caution">
    <text evidence="3">The sequence shown here is derived from an EMBL/GenBank/DDBJ whole genome shotgun (WGS) entry which is preliminary data.</text>
</comment>
<evidence type="ECO:0000256" key="1">
    <source>
        <dbReference type="SAM" id="MobiDB-lite"/>
    </source>
</evidence>
<dbReference type="InterPro" id="IPR001202">
    <property type="entry name" value="WW_dom"/>
</dbReference>
<dbReference type="CDD" id="cd00201">
    <property type="entry name" value="WW"/>
    <property type="match status" value="2"/>
</dbReference>
<feature type="region of interest" description="Disordered" evidence="1">
    <location>
        <begin position="54"/>
        <end position="88"/>
    </location>
</feature>
<dbReference type="EMBL" id="JANEYG010000056">
    <property type="protein sequence ID" value="KAJ8915229.1"/>
    <property type="molecule type" value="Genomic_DNA"/>
</dbReference>
<feature type="region of interest" description="Disordered" evidence="1">
    <location>
        <begin position="509"/>
        <end position="581"/>
    </location>
</feature>
<evidence type="ECO:0000313" key="4">
    <source>
        <dbReference type="Proteomes" id="UP001159042"/>
    </source>
</evidence>
<dbReference type="SUPFAM" id="SSF51045">
    <property type="entry name" value="WW domain"/>
    <property type="match status" value="2"/>
</dbReference>
<proteinExistence type="predicted"/>
<feature type="compositionally biased region" description="Pro residues" evidence="1">
    <location>
        <begin position="525"/>
        <end position="542"/>
    </location>
</feature>
<dbReference type="Gene3D" id="2.20.70.10">
    <property type="match status" value="2"/>
</dbReference>
<feature type="region of interest" description="Disordered" evidence="1">
    <location>
        <begin position="615"/>
        <end position="662"/>
    </location>
</feature>
<feature type="compositionally biased region" description="Basic and acidic residues" evidence="1">
    <location>
        <begin position="134"/>
        <end position="144"/>
    </location>
</feature>
<dbReference type="Proteomes" id="UP001159042">
    <property type="component" value="Unassembled WGS sequence"/>
</dbReference>